<proteinExistence type="predicted"/>
<sequence length="134" mass="15810">MAWRFYSNPCKPIKKDLHGSKFGNYFTYYYCYTLNEDYINSDIKSVSPQMIGRLKVAIAEDRTQGLWRRIIAQDVEEFKCFPWNEDLKKVITFNIPNKAEVEFIFNGARETFLPSRPEKATTANLFLHMATRHI</sequence>
<protein>
    <submittedName>
        <fullName evidence="1">Uncharacterized protein</fullName>
    </submittedName>
</protein>
<dbReference type="AlphaFoldDB" id="A0A835QS69"/>
<name>A0A835QS69_VANPL</name>
<evidence type="ECO:0000313" key="1">
    <source>
        <dbReference type="EMBL" id="KAG0477754.1"/>
    </source>
</evidence>
<organism evidence="1 2">
    <name type="scientific">Vanilla planifolia</name>
    <name type="common">Vanilla</name>
    <dbReference type="NCBI Taxonomy" id="51239"/>
    <lineage>
        <taxon>Eukaryota</taxon>
        <taxon>Viridiplantae</taxon>
        <taxon>Streptophyta</taxon>
        <taxon>Embryophyta</taxon>
        <taxon>Tracheophyta</taxon>
        <taxon>Spermatophyta</taxon>
        <taxon>Magnoliopsida</taxon>
        <taxon>Liliopsida</taxon>
        <taxon>Asparagales</taxon>
        <taxon>Orchidaceae</taxon>
        <taxon>Vanilloideae</taxon>
        <taxon>Vanilleae</taxon>
        <taxon>Vanilla</taxon>
    </lineage>
</organism>
<reference evidence="1 2" key="1">
    <citation type="journal article" date="2020" name="Nat. Food">
        <title>A phased Vanilla planifolia genome enables genetic improvement of flavour and production.</title>
        <authorList>
            <person name="Hasing T."/>
            <person name="Tang H."/>
            <person name="Brym M."/>
            <person name="Khazi F."/>
            <person name="Huang T."/>
            <person name="Chambers A.H."/>
        </authorList>
    </citation>
    <scope>NUCLEOTIDE SEQUENCE [LARGE SCALE GENOMIC DNA]</scope>
    <source>
        <tissue evidence="1">Leaf</tissue>
    </source>
</reference>
<gene>
    <name evidence="1" type="ORF">HPP92_012473</name>
</gene>
<dbReference type="EMBL" id="JADCNM010000006">
    <property type="protein sequence ID" value="KAG0477754.1"/>
    <property type="molecule type" value="Genomic_DNA"/>
</dbReference>
<accession>A0A835QS69</accession>
<evidence type="ECO:0000313" key="2">
    <source>
        <dbReference type="Proteomes" id="UP000639772"/>
    </source>
</evidence>
<comment type="caution">
    <text evidence="1">The sequence shown here is derived from an EMBL/GenBank/DDBJ whole genome shotgun (WGS) entry which is preliminary data.</text>
</comment>
<dbReference type="Proteomes" id="UP000639772">
    <property type="component" value="Chromosome 6"/>
</dbReference>